<dbReference type="SMART" id="SM00434">
    <property type="entry name" value="TOP4c"/>
    <property type="match status" value="1"/>
</dbReference>
<dbReference type="Gene3D" id="3.40.50.670">
    <property type="match status" value="1"/>
</dbReference>
<dbReference type="Pfam" id="PF02518">
    <property type="entry name" value="HATPase_c"/>
    <property type="match status" value="1"/>
</dbReference>
<evidence type="ECO:0000256" key="6">
    <source>
        <dbReference type="ARBA" id="ARBA00022741"/>
    </source>
</evidence>
<dbReference type="PRINTS" id="PR00418">
    <property type="entry name" value="TPI2FAMILY"/>
</dbReference>
<feature type="compositionally biased region" description="Basic and acidic residues" evidence="14">
    <location>
        <begin position="1192"/>
        <end position="1207"/>
    </location>
</feature>
<dbReference type="GO" id="GO:0006265">
    <property type="term" value="P:DNA topological change"/>
    <property type="evidence" value="ECO:0007669"/>
    <property type="project" value="UniProtKB-UniRule"/>
</dbReference>
<protein>
    <recommendedName>
        <fullName evidence="13">DNA topoisomerase 2</fullName>
        <ecNumber evidence="13">5.6.2.2</ecNumber>
    </recommendedName>
</protein>
<proteinExistence type="inferred from homology"/>
<evidence type="ECO:0000256" key="11">
    <source>
        <dbReference type="ARBA" id="ARBA00023235"/>
    </source>
</evidence>
<dbReference type="GO" id="GO:0003918">
    <property type="term" value="F:DNA topoisomerase type II (double strand cut, ATP-hydrolyzing) activity"/>
    <property type="evidence" value="ECO:0007669"/>
    <property type="project" value="UniProtKB-UniRule"/>
</dbReference>
<keyword evidence="5" id="KW-0479">Metal-binding</keyword>
<dbReference type="GO" id="GO:0005634">
    <property type="term" value="C:nucleus"/>
    <property type="evidence" value="ECO:0007669"/>
    <property type="project" value="TreeGrafter"/>
</dbReference>
<dbReference type="InterPro" id="IPR036890">
    <property type="entry name" value="HATPase_C_sf"/>
</dbReference>
<dbReference type="EC" id="5.6.2.2" evidence="13"/>
<dbReference type="FunFam" id="3.30.1360.40:FF:000003">
    <property type="entry name" value="DNA topoisomerase 2"/>
    <property type="match status" value="1"/>
</dbReference>
<dbReference type="FunFam" id="3.30.1490.30:FF:000001">
    <property type="entry name" value="DNA topoisomerase 2"/>
    <property type="match status" value="1"/>
</dbReference>
<dbReference type="CDD" id="cd03481">
    <property type="entry name" value="TopoIIA_Trans_ScTopoIIA"/>
    <property type="match status" value="1"/>
</dbReference>
<evidence type="ECO:0000259" key="15">
    <source>
        <dbReference type="PROSITE" id="PS50880"/>
    </source>
</evidence>
<name>A0A6G1E8S0_9ORYZ</name>
<dbReference type="InterPro" id="IPR018522">
    <property type="entry name" value="TopoIIA_CS"/>
</dbReference>
<evidence type="ECO:0000313" key="18">
    <source>
        <dbReference type="Proteomes" id="UP000479710"/>
    </source>
</evidence>
<keyword evidence="10 12" id="KW-0238">DNA-binding</keyword>
<dbReference type="EMBL" id="SPHZ02000004">
    <property type="protein sequence ID" value="KAF0921505.1"/>
    <property type="molecule type" value="Genomic_DNA"/>
</dbReference>
<evidence type="ECO:0000256" key="9">
    <source>
        <dbReference type="ARBA" id="ARBA00023029"/>
    </source>
</evidence>
<keyword evidence="11 12" id="KW-0413">Isomerase</keyword>
<evidence type="ECO:0000256" key="1">
    <source>
        <dbReference type="ARBA" id="ARBA00000185"/>
    </source>
</evidence>
<dbReference type="GO" id="GO:0000819">
    <property type="term" value="P:sister chromatid segregation"/>
    <property type="evidence" value="ECO:0007669"/>
    <property type="project" value="TreeGrafter"/>
</dbReference>
<dbReference type="FunFam" id="3.40.50.670:FF:000001">
    <property type="entry name" value="DNA topoisomerase 2"/>
    <property type="match status" value="2"/>
</dbReference>
<feature type="compositionally biased region" description="Acidic residues" evidence="14">
    <location>
        <begin position="1352"/>
        <end position="1373"/>
    </location>
</feature>
<dbReference type="Gene3D" id="3.30.565.10">
    <property type="entry name" value="Histidine kinase-like ATPase, C-terminal domain"/>
    <property type="match status" value="1"/>
</dbReference>
<evidence type="ECO:0000256" key="10">
    <source>
        <dbReference type="ARBA" id="ARBA00023125"/>
    </source>
</evidence>
<dbReference type="CDD" id="cd03365">
    <property type="entry name" value="TOPRIM_TopoIIA"/>
    <property type="match status" value="1"/>
</dbReference>
<dbReference type="InterPro" id="IPR014721">
    <property type="entry name" value="Ribsml_uS5_D2-typ_fold_subgr"/>
</dbReference>
<evidence type="ECO:0000256" key="5">
    <source>
        <dbReference type="ARBA" id="ARBA00022723"/>
    </source>
</evidence>
<dbReference type="Gene3D" id="1.10.268.10">
    <property type="entry name" value="Topoisomerase, domain 3"/>
    <property type="match status" value="1"/>
</dbReference>
<dbReference type="InterPro" id="IPR013758">
    <property type="entry name" value="Topo_IIA_A/C_ab"/>
</dbReference>
<evidence type="ECO:0000256" key="4">
    <source>
        <dbReference type="ARBA" id="ARBA00011080"/>
    </source>
</evidence>
<dbReference type="Gene3D" id="3.90.199.10">
    <property type="entry name" value="Topoisomerase II, domain 5"/>
    <property type="match status" value="1"/>
</dbReference>
<dbReference type="SUPFAM" id="SSF55874">
    <property type="entry name" value="ATPase domain of HSP90 chaperone/DNA topoisomerase II/histidine kinase"/>
    <property type="match status" value="1"/>
</dbReference>
<feature type="compositionally biased region" description="Low complexity" evidence="14">
    <location>
        <begin position="1451"/>
        <end position="1473"/>
    </location>
</feature>
<dbReference type="SMART" id="SM00433">
    <property type="entry name" value="TOP2c"/>
    <property type="match status" value="1"/>
</dbReference>
<dbReference type="InterPro" id="IPR013757">
    <property type="entry name" value="Topo_IIA_A_a_sf"/>
</dbReference>
<dbReference type="FunFam" id="1.10.268.10:FF:000006">
    <property type="entry name" value="DNA topoisomerase 2"/>
    <property type="match status" value="1"/>
</dbReference>
<comment type="catalytic activity">
    <reaction evidence="1 12 13">
        <text>ATP-dependent breakage, passage and rejoining of double-stranded DNA.</text>
        <dbReference type="EC" id="5.6.2.2"/>
    </reaction>
</comment>
<dbReference type="Pfam" id="PF16898">
    <property type="entry name" value="TOPRIM_C"/>
    <property type="match status" value="1"/>
</dbReference>
<feature type="region of interest" description="Disordered" evidence="14">
    <location>
        <begin position="1097"/>
        <end position="1128"/>
    </location>
</feature>
<keyword evidence="7 13" id="KW-0067">ATP-binding</keyword>
<keyword evidence="6 13" id="KW-0547">Nucleotide-binding</keyword>
<evidence type="ECO:0000256" key="12">
    <source>
        <dbReference type="PROSITE-ProRule" id="PRU01384"/>
    </source>
</evidence>
<feature type="region of interest" description="Disordered" evidence="14">
    <location>
        <begin position="934"/>
        <end position="961"/>
    </location>
</feature>
<comment type="cofactor">
    <cofactor evidence="2">
        <name>Ca(2+)</name>
        <dbReference type="ChEBI" id="CHEBI:29108"/>
    </cofactor>
</comment>
<dbReference type="InterPro" id="IPR034157">
    <property type="entry name" value="TOPRIM_TopoII"/>
</dbReference>
<dbReference type="InterPro" id="IPR002205">
    <property type="entry name" value="Topo_IIA_dom_A"/>
</dbReference>
<dbReference type="Pfam" id="PF00204">
    <property type="entry name" value="DNA_gyraseB"/>
    <property type="match status" value="1"/>
</dbReference>
<feature type="compositionally biased region" description="Basic and acidic residues" evidence="14">
    <location>
        <begin position="1409"/>
        <end position="1419"/>
    </location>
</feature>
<comment type="similarity">
    <text evidence="4 13">Belongs to the type II topoisomerase family.</text>
</comment>
<sequence>MAAASARLPLQSSSAHNAAAGGGGGAGKTIEEMYQKKTQLEHILLRPDTYIGSVEKHTAQLWVYEDGAMVNRNVTYVPGLYKIFDEILVNAADNKQRDPTMDALRVEIDVDECRISVYNNGDGIPVEIHQEEGVYVPEMIFGHLLTSSNYDDNVKKTTGGRNGYGAKLTNIFSTEFIIETADGRRQKKYKQVFSENMGKKSEPQITKCKQGENWTRVTFKPDLAKFNMTDLENDVVALMRKRVVDMAGTLGKTVKVELDHKKVPVHSFSDYVKLYINSASKDRDDVLPSIYEKVNDRWEVCVSLSEGQFQQVSFVNRIATIKGGTHVDYVTTQIANYVMNIVNKRNKNAHMKAHNVKSHLWVFVNALIDNPAFDSQTKETLTTRSSSFGSKCEISEDFLKKVGNSAVVSNLLSWADFKLSKELQKTDGSKRSRLTGIPKLEDANGAGGKESEMCTLILTEGDSAKALAMAGIAVVGRDHFGVFPLRGKLLNVREASHTQIMGNLEIQNIKQILGLQHGKKYDTTKGLRYGHLMIMTDQDHDGSHIKGLLINFIHSFWPSLLKIPSFLVEFITPIIKATNTRNKTVLSFYSMPEYEQWKESLGGNASGWSTKYYKGLGTSTSSEGRKYFEDIAKHKKDFVWKDDQDDNDIELAFSKKRITDRKDWLSNFQPGTYLDQSEKYIKYSDFINKELIQFSMADLLRSIPSMVDGLKPGQRKILFCSFKRNLNKDTKVAQFSGYVSEHSAYHHGEQSLASTITGMAQDFVGSNNINLLLPLGQFGTRDQGGKDAASARYIYTKLSPITRSIFPKDDDILLNYLDEDGQSIEPTWFVPILPMVLVNGSEGIGTGWSTFIPNYNPRDIVANLRRLLNDEPVEPMDPWYRGFKGSIQKTCTKAGGVSYTITGIIDVVDDTKLRITELPVRRWSQDYKDFLNSISPKDKAKDKDKGKSKGKEKEKEKDKDIEPFIEGYDTHSDDKNVEFLITLSKENMAIAKQEGLEKKFKLTTTIGTTNMHLFDSNGKIRKYDAPEDILKEFFALRLEFYEKRKRVLVENIELELKKLSNKVRFIVSVVEGDIIVNNRKRAELFVELKQKGFDPFPKKKQRAEPAAVGAIEEDEENEESPEAAQGVSPGDYEYLLSMAIGTLTLEKVQELIAEKGRLENEVAELKRTRPTSLWMRDLDAFEKELDALDEKDRMDAEERRATREKNARGGVAPNAAAKRRPKKTATNSQTAENTDGNAAAGVVTKPAAPRKKPAGKANLADGDDEDYVAAIPKLAAQKKQPAKKASTPLSDDEDDEILALKDRIAAYHLGDHSEDTAMETETTDDQTKGKKGRKEPSKRGAAKKALSSLAELSDDEEDAIVPIDEDEEEDFAMEEVQVKKGRGRKPAVEKPKAATRKRAPAQGKSMRQKVMEEMFKPTEDSSTSAPSPEKKVRKMRASPFHKKSGSVLQRGSTASTSTEETESSSPSGSSAEPVAARPRRQTRGNKNSYQEVQELSDDTEDEVQDISDDSDFAGSDFAEDDD</sequence>
<dbReference type="CDD" id="cd16930">
    <property type="entry name" value="HATPase_TopII-like"/>
    <property type="match status" value="1"/>
</dbReference>
<dbReference type="FunFam" id="3.90.199.10:FF:000002">
    <property type="entry name" value="DNA topoisomerase 2"/>
    <property type="match status" value="1"/>
</dbReference>
<accession>A0A6G1E8S0</accession>
<evidence type="ECO:0000256" key="13">
    <source>
        <dbReference type="RuleBase" id="RU362094"/>
    </source>
</evidence>
<organism evidence="17 18">
    <name type="scientific">Oryza meyeriana var. granulata</name>
    <dbReference type="NCBI Taxonomy" id="110450"/>
    <lineage>
        <taxon>Eukaryota</taxon>
        <taxon>Viridiplantae</taxon>
        <taxon>Streptophyta</taxon>
        <taxon>Embryophyta</taxon>
        <taxon>Tracheophyta</taxon>
        <taxon>Spermatophyta</taxon>
        <taxon>Magnoliopsida</taxon>
        <taxon>Liliopsida</taxon>
        <taxon>Poales</taxon>
        <taxon>Poaceae</taxon>
        <taxon>BOP clade</taxon>
        <taxon>Oryzoideae</taxon>
        <taxon>Oryzeae</taxon>
        <taxon>Oryzinae</taxon>
        <taxon>Oryza</taxon>
        <taxon>Oryza meyeriana</taxon>
    </lineage>
</organism>
<evidence type="ECO:0000313" key="17">
    <source>
        <dbReference type="EMBL" id="KAF0921505.1"/>
    </source>
</evidence>
<comment type="function">
    <text evidence="13">Control of topological states of DNA by transient breakage and subsequent rejoining of DNA strands. Topoisomerase II makes double-strand breaks.</text>
</comment>
<feature type="compositionally biased region" description="Basic residues" evidence="14">
    <location>
        <begin position="1431"/>
        <end position="1444"/>
    </location>
</feature>
<gene>
    <name evidence="17" type="ORF">E2562_007038</name>
</gene>
<dbReference type="SUPFAM" id="SSF56719">
    <property type="entry name" value="Type II DNA topoisomerase"/>
    <property type="match status" value="1"/>
</dbReference>
<dbReference type="InterPro" id="IPR013760">
    <property type="entry name" value="Topo_IIA-like_dom_sf"/>
</dbReference>
<dbReference type="FunFam" id="3.30.565.10:FF:000004">
    <property type="entry name" value="DNA topoisomerase 2"/>
    <property type="match status" value="1"/>
</dbReference>
<dbReference type="InterPro" id="IPR013759">
    <property type="entry name" value="Topo_IIA_B_C"/>
</dbReference>
<dbReference type="GO" id="GO:0005524">
    <property type="term" value="F:ATP binding"/>
    <property type="evidence" value="ECO:0007669"/>
    <property type="project" value="UniProtKB-UniRule"/>
</dbReference>
<dbReference type="FunFam" id="3.30.230.10:FF:000008">
    <property type="entry name" value="DNA topoisomerase 2"/>
    <property type="match status" value="1"/>
</dbReference>
<evidence type="ECO:0000256" key="14">
    <source>
        <dbReference type="SAM" id="MobiDB-lite"/>
    </source>
</evidence>
<evidence type="ECO:0000259" key="16">
    <source>
        <dbReference type="PROSITE" id="PS52040"/>
    </source>
</evidence>
<feature type="compositionally biased region" description="Acidic residues" evidence="14">
    <location>
        <begin position="1111"/>
        <end position="1121"/>
    </location>
</feature>
<reference evidence="17 18" key="1">
    <citation type="submission" date="2019-11" db="EMBL/GenBank/DDBJ databases">
        <title>Whole genome sequence of Oryza granulata.</title>
        <authorList>
            <person name="Li W."/>
        </authorList>
    </citation>
    <scope>NUCLEOTIDE SEQUENCE [LARGE SCALE GENOMIC DNA]</scope>
    <source>
        <strain evidence="18">cv. Menghai</strain>
        <tissue evidence="17">Leaf</tissue>
    </source>
</reference>
<dbReference type="InterPro" id="IPR001241">
    <property type="entry name" value="Topo_IIA"/>
</dbReference>
<evidence type="ECO:0000256" key="3">
    <source>
        <dbReference type="ARBA" id="ARBA00001946"/>
    </source>
</evidence>
<comment type="cofactor">
    <cofactor evidence="3">
        <name>Mg(2+)</name>
        <dbReference type="ChEBI" id="CHEBI:18420"/>
    </cofactor>
</comment>
<feature type="active site" description="O-(5'-phospho-DNA)-tyrosine intermediate" evidence="12">
    <location>
        <position position="793"/>
    </location>
</feature>
<dbReference type="InterPro" id="IPR020568">
    <property type="entry name" value="Ribosomal_Su5_D2-typ_SF"/>
</dbReference>
<dbReference type="Proteomes" id="UP000479710">
    <property type="component" value="Unassembled WGS sequence"/>
</dbReference>
<dbReference type="Pfam" id="PF00521">
    <property type="entry name" value="DNA_topoisoIV"/>
    <property type="match status" value="1"/>
</dbReference>
<dbReference type="GO" id="GO:0046872">
    <property type="term" value="F:metal ion binding"/>
    <property type="evidence" value="ECO:0007669"/>
    <property type="project" value="UniProtKB-KW"/>
</dbReference>
<feature type="compositionally biased region" description="Basic and acidic residues" evidence="14">
    <location>
        <begin position="936"/>
        <end position="961"/>
    </location>
</feature>
<keyword evidence="18" id="KW-1185">Reference proteome</keyword>
<dbReference type="InterPro" id="IPR006171">
    <property type="entry name" value="TOPRIM_dom"/>
</dbReference>
<feature type="compositionally biased region" description="Low complexity" evidence="14">
    <location>
        <begin position="1269"/>
        <end position="1285"/>
    </location>
</feature>
<keyword evidence="9 12" id="KW-0799">Topoisomerase</keyword>
<dbReference type="GO" id="GO:0000712">
    <property type="term" value="P:resolution of meiotic recombination intermediates"/>
    <property type="evidence" value="ECO:0007669"/>
    <property type="project" value="TreeGrafter"/>
</dbReference>
<feature type="domain" description="Topo IIA-type catalytic" evidence="16">
    <location>
        <begin position="703"/>
        <end position="1178"/>
    </location>
</feature>
<dbReference type="OrthoDB" id="276498at2759"/>
<evidence type="ECO:0000256" key="8">
    <source>
        <dbReference type="ARBA" id="ARBA00022842"/>
    </source>
</evidence>
<keyword evidence="8" id="KW-0460">Magnesium</keyword>
<feature type="domain" description="Toprim" evidence="15">
    <location>
        <begin position="454"/>
        <end position="568"/>
    </location>
</feature>
<dbReference type="PANTHER" id="PTHR10169:SF38">
    <property type="entry name" value="DNA TOPOISOMERASE 2"/>
    <property type="match status" value="1"/>
</dbReference>
<dbReference type="PRINTS" id="PR01158">
    <property type="entry name" value="TOPISMRASEII"/>
</dbReference>
<feature type="compositionally biased region" description="Acidic residues" evidence="14">
    <location>
        <begin position="1494"/>
        <end position="1522"/>
    </location>
</feature>
<dbReference type="InterPro" id="IPR003594">
    <property type="entry name" value="HATPase_dom"/>
</dbReference>
<evidence type="ECO:0000256" key="7">
    <source>
        <dbReference type="ARBA" id="ARBA00022840"/>
    </source>
</evidence>
<dbReference type="Gene3D" id="3.30.1360.40">
    <property type="match status" value="1"/>
</dbReference>
<dbReference type="PROSITE" id="PS52040">
    <property type="entry name" value="TOPO_IIA"/>
    <property type="match status" value="1"/>
</dbReference>
<dbReference type="Pfam" id="PF01751">
    <property type="entry name" value="Toprim"/>
    <property type="match status" value="1"/>
</dbReference>
<dbReference type="PANTHER" id="PTHR10169">
    <property type="entry name" value="DNA TOPOISOMERASE/GYRASE"/>
    <property type="match status" value="1"/>
</dbReference>
<dbReference type="InterPro" id="IPR013506">
    <property type="entry name" value="Topo_IIA_bsu_dom2"/>
</dbReference>
<dbReference type="GO" id="GO:0003677">
    <property type="term" value="F:DNA binding"/>
    <property type="evidence" value="ECO:0007669"/>
    <property type="project" value="UniProtKB-UniRule"/>
</dbReference>
<dbReference type="Gene3D" id="3.30.1490.30">
    <property type="match status" value="1"/>
</dbReference>
<dbReference type="Gene3D" id="3.30.230.10">
    <property type="match status" value="1"/>
</dbReference>
<dbReference type="PROSITE" id="PS00177">
    <property type="entry name" value="TOPOISOMERASE_II"/>
    <property type="match status" value="1"/>
</dbReference>
<feature type="region of interest" description="Disordered" evidence="14">
    <location>
        <begin position="1308"/>
        <end position="1522"/>
    </location>
</feature>
<evidence type="ECO:0000256" key="2">
    <source>
        <dbReference type="ARBA" id="ARBA00001913"/>
    </source>
</evidence>
<comment type="caution">
    <text evidence="17">The sequence shown here is derived from an EMBL/GenBank/DDBJ whole genome shotgun (WGS) entry which is preliminary data.</text>
</comment>
<dbReference type="InterPro" id="IPR050634">
    <property type="entry name" value="DNA_Topoisomerase_II"/>
</dbReference>
<dbReference type="CDD" id="cd00187">
    <property type="entry name" value="TOP4c"/>
    <property type="match status" value="1"/>
</dbReference>
<dbReference type="SUPFAM" id="SSF54211">
    <property type="entry name" value="Ribosomal protein S5 domain 2-like"/>
    <property type="match status" value="1"/>
</dbReference>
<dbReference type="InterPro" id="IPR031660">
    <property type="entry name" value="TOPRIM_C"/>
</dbReference>
<feature type="compositionally biased region" description="Polar residues" evidence="14">
    <location>
        <begin position="1484"/>
        <end position="1493"/>
    </location>
</feature>
<dbReference type="PROSITE" id="PS50880">
    <property type="entry name" value="TOPRIM"/>
    <property type="match status" value="1"/>
</dbReference>
<feature type="region of interest" description="Disordered" evidence="14">
    <location>
        <begin position="1192"/>
        <end position="1296"/>
    </location>
</feature>
<comment type="subunit">
    <text evidence="13">Homodimer.</text>
</comment>
<dbReference type="InterPro" id="IPR001154">
    <property type="entry name" value="TopoII_euk"/>
</dbReference>